<reference evidence="5 7" key="2">
    <citation type="submission" date="2018-03" db="EMBL/GenBank/DDBJ databases">
        <authorList>
            <person name="Fogelqvist J."/>
        </authorList>
    </citation>
    <scope>NUCLEOTIDE SEQUENCE [LARGE SCALE GENOMIC DNA]</scope>
</reference>
<dbReference type="EMBL" id="CDSF01000013">
    <property type="protein sequence ID" value="CEO95320.1"/>
    <property type="molecule type" value="Genomic_DNA"/>
</dbReference>
<feature type="transmembrane region" description="Helical" evidence="2">
    <location>
        <begin position="575"/>
        <end position="592"/>
    </location>
</feature>
<evidence type="ECO:0000259" key="3">
    <source>
        <dbReference type="PROSITE" id="PS50076"/>
    </source>
</evidence>
<keyword evidence="2" id="KW-1133">Transmembrane helix</keyword>
<dbReference type="EMBL" id="OVEO01000005">
    <property type="protein sequence ID" value="SPQ96233.1"/>
    <property type="molecule type" value="Genomic_DNA"/>
</dbReference>
<feature type="transmembrane region" description="Helical" evidence="2">
    <location>
        <begin position="83"/>
        <end position="103"/>
    </location>
</feature>
<protein>
    <recommendedName>
        <fullName evidence="3">J domain-containing protein</fullName>
    </recommendedName>
</protein>
<dbReference type="STRING" id="37360.A0A0G4IJR4"/>
<dbReference type="InterPro" id="IPR036249">
    <property type="entry name" value="Thioredoxin-like_sf"/>
</dbReference>
<dbReference type="PROSITE" id="PS00636">
    <property type="entry name" value="DNAJ_1"/>
    <property type="match status" value="1"/>
</dbReference>
<keyword evidence="2" id="KW-0472">Membrane</keyword>
<organism evidence="4 6">
    <name type="scientific">Plasmodiophora brassicae</name>
    <name type="common">Clubroot disease agent</name>
    <dbReference type="NCBI Taxonomy" id="37360"/>
    <lineage>
        <taxon>Eukaryota</taxon>
        <taxon>Sar</taxon>
        <taxon>Rhizaria</taxon>
        <taxon>Endomyxa</taxon>
        <taxon>Phytomyxea</taxon>
        <taxon>Plasmodiophorida</taxon>
        <taxon>Plasmodiophoridae</taxon>
        <taxon>Plasmodiophora</taxon>
    </lineage>
</organism>
<evidence type="ECO:0000313" key="7">
    <source>
        <dbReference type="Proteomes" id="UP000290189"/>
    </source>
</evidence>
<dbReference type="InterPro" id="IPR052448">
    <property type="entry name" value="DnaJ_C16_autophagy_reg"/>
</dbReference>
<keyword evidence="6" id="KW-1185">Reference proteome</keyword>
<dbReference type="PANTHER" id="PTHR44303">
    <property type="entry name" value="DNAJ HOMOLOG SUBFAMILY C MEMBER 16"/>
    <property type="match status" value="1"/>
</dbReference>
<dbReference type="PRINTS" id="PR00625">
    <property type="entry name" value="JDOMAIN"/>
</dbReference>
<keyword evidence="5" id="KW-0496">Mitochondrion</keyword>
<evidence type="ECO:0000313" key="4">
    <source>
        <dbReference type="EMBL" id="CEO95320.1"/>
    </source>
</evidence>
<dbReference type="Proteomes" id="UP000039324">
    <property type="component" value="Unassembled WGS sequence"/>
</dbReference>
<feature type="compositionally biased region" description="Polar residues" evidence="1">
    <location>
        <begin position="16"/>
        <end position="34"/>
    </location>
</feature>
<gene>
    <name evidence="4" type="ORF">PBRA_004086</name>
    <name evidence="5" type="ORF">PLBR_LOCUS3448</name>
</gene>
<proteinExistence type="predicted"/>
<dbReference type="AlphaFoldDB" id="A0A0G4IJR4"/>
<feature type="region of interest" description="Disordered" evidence="1">
    <location>
        <begin position="1"/>
        <end position="81"/>
    </location>
</feature>
<dbReference type="InterPro" id="IPR001623">
    <property type="entry name" value="DnaJ_domain"/>
</dbReference>
<dbReference type="CDD" id="cd06257">
    <property type="entry name" value="DnaJ"/>
    <property type="match status" value="1"/>
</dbReference>
<dbReference type="Pfam" id="PF00226">
    <property type="entry name" value="DnaJ"/>
    <property type="match status" value="1"/>
</dbReference>
<dbReference type="SMART" id="SM00271">
    <property type="entry name" value="DnaJ"/>
    <property type="match status" value="1"/>
</dbReference>
<name>A0A0G4IJR4_PLABS</name>
<evidence type="ECO:0000256" key="1">
    <source>
        <dbReference type="SAM" id="MobiDB-lite"/>
    </source>
</evidence>
<dbReference type="InterPro" id="IPR036869">
    <property type="entry name" value="J_dom_sf"/>
</dbReference>
<evidence type="ECO:0000313" key="5">
    <source>
        <dbReference type="EMBL" id="SPQ96233.1"/>
    </source>
</evidence>
<feature type="compositionally biased region" description="Basic residues" evidence="1">
    <location>
        <begin position="68"/>
        <end position="79"/>
    </location>
</feature>
<sequence length="603" mass="65939">MAKKKDSGIGVFPVDQQGSARQSSPGDGNASRNGSPADGGSARARHQKRGGRGDGNASASPPDGGSAKAKHHKRGRTGRKSGVPNYVIAIVVAIVAMALLKYAGEQDRSWGSLHSQETSSTSHYEALGVQRTATVKEIRSAYKVLAKKYHPDNVKTGCADCKDKFEAITAAYQVLSDPLSREAYDSVDADLKLIQSESLQIDLSNYASVLAANQPVVLVQVYNDWDHESIAFSQLWERAVEKLGSYILFGRVHEQKDARVVSTIIPVRIRLLPALALFIKGQFQRLIPIPPTYAEMNKQLVAAYPDKVTVLSSVDAIRTFLSGHGHRRVVVFTPKGQASMRLKHAALLLDGALEIGVTSVKPTIVHTELKVAGKPTTTNLILFNGDRSPLWQPIEDSSDLLPLLRLHLAQSVVSLSSAWQYHGVCRAHIDCIFLVKCSGGSRGSQITDAAFAAASENLRRRKLQVEQRPAQFITVDVSQVPAMKALCQDAEEKTDHTVVAIRDHQSMVVATGVHDEAGLRQWLKDVEERRHELGIRPAPTFYGERPADWLYRWAIGIALTVVLCAAVYVAIETGFVLVFTVVIMIGTVLSQLDWVPQLLNVFK</sequence>
<feature type="domain" description="J" evidence="3">
    <location>
        <begin position="122"/>
        <end position="188"/>
    </location>
</feature>
<dbReference type="OrthoDB" id="10250354at2759"/>
<geneLocation type="mitochondrion" evidence="5"/>
<dbReference type="SUPFAM" id="SSF46565">
    <property type="entry name" value="Chaperone J-domain"/>
    <property type="match status" value="1"/>
</dbReference>
<dbReference type="Proteomes" id="UP000290189">
    <property type="component" value="Unassembled WGS sequence"/>
</dbReference>
<feature type="transmembrane region" description="Helical" evidence="2">
    <location>
        <begin position="549"/>
        <end position="568"/>
    </location>
</feature>
<dbReference type="PANTHER" id="PTHR44303:SF2">
    <property type="entry name" value="DNAJ HOMOLOG SUBFAMILY C MEMBER 16"/>
    <property type="match status" value="1"/>
</dbReference>
<dbReference type="SUPFAM" id="SSF52833">
    <property type="entry name" value="Thioredoxin-like"/>
    <property type="match status" value="1"/>
</dbReference>
<keyword evidence="2" id="KW-0812">Transmembrane</keyword>
<evidence type="ECO:0000313" key="6">
    <source>
        <dbReference type="Proteomes" id="UP000039324"/>
    </source>
</evidence>
<dbReference type="PROSITE" id="PS50076">
    <property type="entry name" value="DNAJ_2"/>
    <property type="match status" value="1"/>
</dbReference>
<evidence type="ECO:0000256" key="2">
    <source>
        <dbReference type="SAM" id="Phobius"/>
    </source>
</evidence>
<dbReference type="Gene3D" id="1.10.287.110">
    <property type="entry name" value="DnaJ domain"/>
    <property type="match status" value="1"/>
</dbReference>
<accession>A0A0G4IJR4</accession>
<dbReference type="InterPro" id="IPR018253">
    <property type="entry name" value="DnaJ_domain_CS"/>
</dbReference>
<reference evidence="4 6" key="1">
    <citation type="submission" date="2015-02" db="EMBL/GenBank/DDBJ databases">
        <authorList>
            <person name="Chooi Y.-H."/>
        </authorList>
    </citation>
    <scope>NUCLEOTIDE SEQUENCE [LARGE SCALE GENOMIC DNA]</scope>
    <source>
        <strain evidence="4">E3</strain>
    </source>
</reference>